<reference evidence="2 3" key="1">
    <citation type="submission" date="2015-08" db="EMBL/GenBank/DDBJ databases">
        <title>Next Generation Sequencing and Analysis of the Genome of Puccinia sorghi L Schw, the Causal Agent of Maize Common Rust.</title>
        <authorList>
            <person name="Rochi L."/>
            <person name="Burguener G."/>
            <person name="Darino M."/>
            <person name="Turjanski A."/>
            <person name="Kreff E."/>
            <person name="Dieguez M.J."/>
            <person name="Sacco F."/>
        </authorList>
    </citation>
    <scope>NUCLEOTIDE SEQUENCE [LARGE SCALE GENOMIC DNA]</scope>
    <source>
        <strain evidence="2 3">RO10H11247</strain>
    </source>
</reference>
<evidence type="ECO:0000313" key="2">
    <source>
        <dbReference type="EMBL" id="KNZ47521.1"/>
    </source>
</evidence>
<dbReference type="Proteomes" id="UP000037035">
    <property type="component" value="Unassembled WGS sequence"/>
</dbReference>
<evidence type="ECO:0000313" key="3">
    <source>
        <dbReference type="Proteomes" id="UP000037035"/>
    </source>
</evidence>
<sequence>MMPDVTLVHAVRKIADTAILVFAVKPLPAYQPPPDSAPANPHRIPHQQPPNPQTQQFDGTHGPAAQAFLQQTGLYCLAHPDRFPDDYSKIIFMLTSLLGNTSKWAIWQRGVLHPAENIQTAIVSSGKAFPTLPDIQALCNSAMNLKPTAATLSKSAHQPTPPPQPTQMQWTSQQCMSAFPTLKKDDASRPMLPVTLQTSWLSFEHQCCSKKHVLFDQTSTYPFQRETLNQ</sequence>
<dbReference type="EMBL" id="LAVV01011648">
    <property type="protein sequence ID" value="KNZ47521.1"/>
    <property type="molecule type" value="Genomic_DNA"/>
</dbReference>
<evidence type="ECO:0008006" key="4">
    <source>
        <dbReference type="Google" id="ProtNLM"/>
    </source>
</evidence>
<comment type="caution">
    <text evidence="2">The sequence shown here is derived from an EMBL/GenBank/DDBJ whole genome shotgun (WGS) entry which is preliminary data.</text>
</comment>
<name>A0A0L6UG64_9BASI</name>
<dbReference type="VEuPathDB" id="FungiDB:VP01_6336g1"/>
<dbReference type="OrthoDB" id="8955945at2759"/>
<proteinExistence type="predicted"/>
<gene>
    <name evidence="2" type="ORF">VP01_6336g1</name>
</gene>
<organism evidence="2 3">
    <name type="scientific">Puccinia sorghi</name>
    <dbReference type="NCBI Taxonomy" id="27349"/>
    <lineage>
        <taxon>Eukaryota</taxon>
        <taxon>Fungi</taxon>
        <taxon>Dikarya</taxon>
        <taxon>Basidiomycota</taxon>
        <taxon>Pucciniomycotina</taxon>
        <taxon>Pucciniomycetes</taxon>
        <taxon>Pucciniales</taxon>
        <taxon>Pucciniaceae</taxon>
        <taxon>Puccinia</taxon>
    </lineage>
</organism>
<keyword evidence="3" id="KW-1185">Reference proteome</keyword>
<accession>A0A0L6UG64</accession>
<dbReference type="AlphaFoldDB" id="A0A0L6UG64"/>
<protein>
    <recommendedName>
        <fullName evidence="4">DUF4939 domain-containing protein</fullName>
    </recommendedName>
</protein>
<evidence type="ECO:0000256" key="1">
    <source>
        <dbReference type="SAM" id="MobiDB-lite"/>
    </source>
</evidence>
<feature type="region of interest" description="Disordered" evidence="1">
    <location>
        <begin position="31"/>
        <end position="60"/>
    </location>
</feature>